<comment type="caution">
    <text evidence="3">The sequence shown here is derived from an EMBL/GenBank/DDBJ whole genome shotgun (WGS) entry which is preliminary data.</text>
</comment>
<sequence>PIALIVGALGADIFSLVLRRWEWLRPATVALYIAGGASAVLTYFTGTWAADSVSVVAEAQPLLTEHSNLGWWTMWFFGIYALMRLGTHLWSRTRGSIAVHAALFLLALGGSYLLYETGDHGAEMVYRYGVGVQMPESEQASVEPGLIVGESGWQWQPQSDTAWTGRMRWLEGGPSAVEARLDTLKDGSVALALTPQESVAFALPDTLGAVQVTAEVNQEKFDGTVSLLHHVQDAENYDFLAISDRAVQQGRVSGGEETVMDEAAVDQNGWVTVRAVGDGTHFRGYLGSELVTHPHGEAADPGMVGLRLEGTGTVQLRRLTAEAL</sequence>
<protein>
    <submittedName>
        <fullName evidence="3">Membrane protein</fullName>
    </submittedName>
</protein>
<proteinExistence type="predicted"/>
<feature type="transmembrane region" description="Helical" evidence="1">
    <location>
        <begin position="97"/>
        <end position="115"/>
    </location>
</feature>
<keyword evidence="1" id="KW-0472">Membrane</keyword>
<feature type="non-terminal residue" evidence="3">
    <location>
        <position position="1"/>
    </location>
</feature>
<accession>A0A9X2TEM8</accession>
<evidence type="ECO:0000259" key="2">
    <source>
        <dbReference type="Pfam" id="PF09990"/>
    </source>
</evidence>
<dbReference type="Gene3D" id="2.60.120.560">
    <property type="entry name" value="Exo-inulinase, domain 1"/>
    <property type="match status" value="1"/>
</dbReference>
<dbReference type="Pfam" id="PF09990">
    <property type="entry name" value="DUF2231"/>
    <property type="match status" value="1"/>
</dbReference>
<keyword evidence="1" id="KW-0812">Transmembrane</keyword>
<organism evidence="3 4">
    <name type="scientific">Salinibacter ruber</name>
    <dbReference type="NCBI Taxonomy" id="146919"/>
    <lineage>
        <taxon>Bacteria</taxon>
        <taxon>Pseudomonadati</taxon>
        <taxon>Rhodothermota</taxon>
        <taxon>Rhodothermia</taxon>
        <taxon>Rhodothermales</taxon>
        <taxon>Salinibacteraceae</taxon>
        <taxon>Salinibacter</taxon>
    </lineage>
</organism>
<keyword evidence="1" id="KW-1133">Transmembrane helix</keyword>
<name>A0A9X2TEM8_9BACT</name>
<dbReference type="RefSeq" id="WP_259123478.1">
    <property type="nucleotide sequence ID" value="NZ_JANTZO010000005.1"/>
</dbReference>
<evidence type="ECO:0000313" key="4">
    <source>
        <dbReference type="Proteomes" id="UP001155057"/>
    </source>
</evidence>
<feature type="transmembrane region" description="Helical" evidence="1">
    <location>
        <begin position="29"/>
        <end position="49"/>
    </location>
</feature>
<evidence type="ECO:0000313" key="3">
    <source>
        <dbReference type="EMBL" id="MCS3709645.1"/>
    </source>
</evidence>
<dbReference type="Proteomes" id="UP001155057">
    <property type="component" value="Unassembled WGS sequence"/>
</dbReference>
<dbReference type="InterPro" id="IPR019251">
    <property type="entry name" value="DUF2231_TM"/>
</dbReference>
<evidence type="ECO:0000256" key="1">
    <source>
        <dbReference type="SAM" id="Phobius"/>
    </source>
</evidence>
<dbReference type="EMBL" id="JANUAE010000004">
    <property type="protein sequence ID" value="MCS3709645.1"/>
    <property type="molecule type" value="Genomic_DNA"/>
</dbReference>
<dbReference type="AlphaFoldDB" id="A0A9X2TEM8"/>
<feature type="domain" description="DUF2231" evidence="2">
    <location>
        <begin position="1"/>
        <end position="133"/>
    </location>
</feature>
<feature type="transmembrane region" description="Helical" evidence="1">
    <location>
        <begin position="69"/>
        <end position="85"/>
    </location>
</feature>
<reference evidence="3" key="1">
    <citation type="submission" date="2022-08" db="EMBL/GenBank/DDBJ databases">
        <title>Genomic Encyclopedia of Type Strains, Phase V (KMG-V): Genome sequencing to study the core and pangenomes of soil and plant-associated prokaryotes.</title>
        <authorList>
            <person name="Whitman W."/>
        </authorList>
    </citation>
    <scope>NUCLEOTIDE SEQUENCE</scope>
    <source>
        <strain evidence="3">SP3049</strain>
    </source>
</reference>
<gene>
    <name evidence="3" type="ORF">GGP61_001249</name>
</gene>